<keyword evidence="1" id="KW-0521">NADP</keyword>
<evidence type="ECO:0000256" key="1">
    <source>
        <dbReference type="ARBA" id="ARBA00022857"/>
    </source>
</evidence>
<sequence length="217" mass="22904">MPANSKINTVLITESSRGVGLALAAEYQAAGWNIIAAARNPAKAGQLQALNVYKTIQLDVADEASILCAAEELNGEAIDLLINNAGIAYPDFFLTETKECLMQTREAAVAVNGSAKIAQISSLMGSITQSTGELLHPSYRASKTALSMLNNVIAHSVKDEKIATVVLCPGFVDTDINGHTGYLKPSESASMIAKNIANLTLEGTGKFVNHEGSTIPW</sequence>
<dbReference type="SUPFAM" id="SSF51735">
    <property type="entry name" value="NAD(P)-binding Rossmann-fold domains"/>
    <property type="match status" value="1"/>
</dbReference>
<dbReference type="Pfam" id="PF00106">
    <property type="entry name" value="adh_short"/>
    <property type="match status" value="1"/>
</dbReference>
<dbReference type="Gene3D" id="3.40.50.720">
    <property type="entry name" value="NAD(P)-binding Rossmann-like Domain"/>
    <property type="match status" value="1"/>
</dbReference>
<dbReference type="InterPro" id="IPR002347">
    <property type="entry name" value="SDR_fam"/>
</dbReference>
<dbReference type="InterPro" id="IPR036291">
    <property type="entry name" value="NAD(P)-bd_dom_sf"/>
</dbReference>
<accession>A0A8K1C6K9</accession>
<evidence type="ECO:0000313" key="5">
    <source>
        <dbReference type="Proteomes" id="UP000794436"/>
    </source>
</evidence>
<protein>
    <recommendedName>
        <fullName evidence="6">Short-chain dehydrogenase</fullName>
    </recommendedName>
</protein>
<name>A0A8K1C6K9_PYTOL</name>
<dbReference type="GO" id="GO:0005737">
    <property type="term" value="C:cytoplasm"/>
    <property type="evidence" value="ECO:0007669"/>
    <property type="project" value="TreeGrafter"/>
</dbReference>
<dbReference type="OrthoDB" id="68267at2759"/>
<dbReference type="PANTHER" id="PTHR43544">
    <property type="entry name" value="SHORT-CHAIN DEHYDROGENASE/REDUCTASE"/>
    <property type="match status" value="1"/>
</dbReference>
<reference evidence="4" key="1">
    <citation type="submission" date="2019-03" db="EMBL/GenBank/DDBJ databases">
        <title>Long read genome sequence of the mycoparasitic Pythium oligandrum ATCC 38472 isolated from sugarbeet rhizosphere.</title>
        <authorList>
            <person name="Gaulin E."/>
        </authorList>
    </citation>
    <scope>NUCLEOTIDE SEQUENCE</scope>
    <source>
        <strain evidence="4">ATCC 38472_TT</strain>
    </source>
</reference>
<dbReference type="EMBL" id="SPLM01000144">
    <property type="protein sequence ID" value="TMW57218.1"/>
    <property type="molecule type" value="Genomic_DNA"/>
</dbReference>
<proteinExistence type="inferred from homology"/>
<dbReference type="AlphaFoldDB" id="A0A8K1C6K9"/>
<evidence type="ECO:0000256" key="3">
    <source>
        <dbReference type="RuleBase" id="RU000363"/>
    </source>
</evidence>
<dbReference type="PRINTS" id="PR00080">
    <property type="entry name" value="SDRFAMILY"/>
</dbReference>
<organism evidence="4 5">
    <name type="scientific">Pythium oligandrum</name>
    <name type="common">Mycoparasitic fungus</name>
    <dbReference type="NCBI Taxonomy" id="41045"/>
    <lineage>
        <taxon>Eukaryota</taxon>
        <taxon>Sar</taxon>
        <taxon>Stramenopiles</taxon>
        <taxon>Oomycota</taxon>
        <taxon>Peronosporomycetes</taxon>
        <taxon>Pythiales</taxon>
        <taxon>Pythiaceae</taxon>
        <taxon>Pythium</taxon>
    </lineage>
</organism>
<gene>
    <name evidence="4" type="ORF">Poli38472_003143</name>
</gene>
<evidence type="ECO:0000256" key="2">
    <source>
        <dbReference type="ARBA" id="ARBA00023002"/>
    </source>
</evidence>
<comment type="caution">
    <text evidence="4">The sequence shown here is derived from an EMBL/GenBank/DDBJ whole genome shotgun (WGS) entry which is preliminary data.</text>
</comment>
<dbReference type="PRINTS" id="PR00081">
    <property type="entry name" value="GDHRDH"/>
</dbReference>
<keyword evidence="2" id="KW-0560">Oxidoreductase</keyword>
<comment type="similarity">
    <text evidence="3">Belongs to the short-chain dehydrogenases/reductases (SDR) family.</text>
</comment>
<keyword evidence="5" id="KW-1185">Reference proteome</keyword>
<dbReference type="PANTHER" id="PTHR43544:SF7">
    <property type="entry name" value="NADB-LER2"/>
    <property type="match status" value="1"/>
</dbReference>
<dbReference type="Proteomes" id="UP000794436">
    <property type="component" value="Unassembled WGS sequence"/>
</dbReference>
<dbReference type="InterPro" id="IPR051468">
    <property type="entry name" value="Fungal_SecMetab_SDRs"/>
</dbReference>
<evidence type="ECO:0008006" key="6">
    <source>
        <dbReference type="Google" id="ProtNLM"/>
    </source>
</evidence>
<dbReference type="GO" id="GO:0016491">
    <property type="term" value="F:oxidoreductase activity"/>
    <property type="evidence" value="ECO:0007669"/>
    <property type="project" value="UniProtKB-KW"/>
</dbReference>
<evidence type="ECO:0000313" key="4">
    <source>
        <dbReference type="EMBL" id="TMW57218.1"/>
    </source>
</evidence>